<feature type="compositionally biased region" description="Polar residues" evidence="3">
    <location>
        <begin position="335"/>
        <end position="348"/>
    </location>
</feature>
<comment type="caution">
    <text evidence="6">The sequence shown here is derived from an EMBL/GenBank/DDBJ whole genome shotgun (WGS) entry which is preliminary data.</text>
</comment>
<feature type="domain" description="EF-hand" evidence="5">
    <location>
        <begin position="719"/>
        <end position="754"/>
    </location>
</feature>
<name>A0AA35SXZ4_GEOBA</name>
<evidence type="ECO:0000256" key="1">
    <source>
        <dbReference type="ARBA" id="ARBA00022837"/>
    </source>
</evidence>
<evidence type="ECO:0000313" key="7">
    <source>
        <dbReference type="Proteomes" id="UP001174909"/>
    </source>
</evidence>
<dbReference type="EMBL" id="CASHTH010002982">
    <property type="protein sequence ID" value="CAI8038175.1"/>
    <property type="molecule type" value="Genomic_DNA"/>
</dbReference>
<dbReference type="GO" id="GO:0005509">
    <property type="term" value="F:calcium ion binding"/>
    <property type="evidence" value="ECO:0007669"/>
    <property type="project" value="InterPro"/>
</dbReference>
<evidence type="ECO:0000313" key="6">
    <source>
        <dbReference type="EMBL" id="CAI8038175.1"/>
    </source>
</evidence>
<organism evidence="6 7">
    <name type="scientific">Geodia barretti</name>
    <name type="common">Barrett's horny sponge</name>
    <dbReference type="NCBI Taxonomy" id="519541"/>
    <lineage>
        <taxon>Eukaryota</taxon>
        <taxon>Metazoa</taxon>
        <taxon>Porifera</taxon>
        <taxon>Demospongiae</taxon>
        <taxon>Heteroscleromorpha</taxon>
        <taxon>Tetractinellida</taxon>
        <taxon>Astrophorina</taxon>
        <taxon>Geodiidae</taxon>
        <taxon>Geodia</taxon>
    </lineage>
</organism>
<feature type="compositionally biased region" description="Low complexity" evidence="3">
    <location>
        <begin position="350"/>
        <end position="399"/>
    </location>
</feature>
<reference evidence="6" key="1">
    <citation type="submission" date="2023-03" db="EMBL/GenBank/DDBJ databases">
        <authorList>
            <person name="Steffen K."/>
            <person name="Cardenas P."/>
        </authorList>
    </citation>
    <scope>NUCLEOTIDE SEQUENCE</scope>
</reference>
<proteinExistence type="predicted"/>
<evidence type="ECO:0000256" key="4">
    <source>
        <dbReference type="SAM" id="Phobius"/>
    </source>
</evidence>
<feature type="domain" description="EF-hand" evidence="5">
    <location>
        <begin position="541"/>
        <end position="576"/>
    </location>
</feature>
<feature type="coiled-coil region" evidence="2">
    <location>
        <begin position="84"/>
        <end position="111"/>
    </location>
</feature>
<keyword evidence="4" id="KW-0812">Transmembrane</keyword>
<feature type="transmembrane region" description="Helical" evidence="4">
    <location>
        <begin position="49"/>
        <end position="78"/>
    </location>
</feature>
<dbReference type="PROSITE" id="PS00018">
    <property type="entry name" value="EF_HAND_1"/>
    <property type="match status" value="2"/>
</dbReference>
<dbReference type="InterPro" id="IPR002048">
    <property type="entry name" value="EF_hand_dom"/>
</dbReference>
<protein>
    <recommendedName>
        <fullName evidence="5">EF-hand domain-containing protein</fullName>
    </recommendedName>
</protein>
<dbReference type="Gene3D" id="1.10.287.1490">
    <property type="match status" value="1"/>
</dbReference>
<keyword evidence="1" id="KW-0106">Calcium</keyword>
<feature type="compositionally biased region" description="Polar residues" evidence="3">
    <location>
        <begin position="456"/>
        <end position="469"/>
    </location>
</feature>
<dbReference type="SUPFAM" id="SSF57997">
    <property type="entry name" value="Tropomyosin"/>
    <property type="match status" value="1"/>
</dbReference>
<dbReference type="InterPro" id="IPR018247">
    <property type="entry name" value="EF_Hand_1_Ca_BS"/>
</dbReference>
<evidence type="ECO:0000256" key="2">
    <source>
        <dbReference type="SAM" id="Coils"/>
    </source>
</evidence>
<accession>A0AA35SXZ4</accession>
<feature type="compositionally biased region" description="Acidic residues" evidence="3">
    <location>
        <begin position="682"/>
        <end position="708"/>
    </location>
</feature>
<feature type="region of interest" description="Disordered" evidence="3">
    <location>
        <begin position="332"/>
        <end position="501"/>
    </location>
</feature>
<feature type="compositionally biased region" description="Polar residues" evidence="3">
    <location>
        <begin position="415"/>
        <end position="444"/>
    </location>
</feature>
<dbReference type="Pfam" id="PF13202">
    <property type="entry name" value="EF-hand_5"/>
    <property type="match status" value="2"/>
</dbReference>
<dbReference type="Proteomes" id="UP001174909">
    <property type="component" value="Unassembled WGS sequence"/>
</dbReference>
<feature type="region of interest" description="Disordered" evidence="3">
    <location>
        <begin position="575"/>
        <end position="714"/>
    </location>
</feature>
<dbReference type="AlphaFoldDB" id="A0AA35SXZ4"/>
<keyword evidence="7" id="KW-1185">Reference proteome</keyword>
<dbReference type="SMART" id="SM00054">
    <property type="entry name" value="EFh"/>
    <property type="match status" value="3"/>
</dbReference>
<keyword evidence="4" id="KW-0472">Membrane</keyword>
<dbReference type="PROSITE" id="PS50222">
    <property type="entry name" value="EF_HAND_2"/>
    <property type="match status" value="2"/>
</dbReference>
<evidence type="ECO:0000256" key="3">
    <source>
        <dbReference type="SAM" id="MobiDB-lite"/>
    </source>
</evidence>
<dbReference type="SUPFAM" id="SSF47473">
    <property type="entry name" value="EF-hand"/>
    <property type="match status" value="1"/>
</dbReference>
<dbReference type="CDD" id="cd00051">
    <property type="entry name" value="EFh"/>
    <property type="match status" value="1"/>
</dbReference>
<evidence type="ECO:0000259" key="5">
    <source>
        <dbReference type="PROSITE" id="PS50222"/>
    </source>
</evidence>
<dbReference type="InterPro" id="IPR011992">
    <property type="entry name" value="EF-hand-dom_pair"/>
</dbReference>
<dbReference type="Gene3D" id="1.10.238.10">
    <property type="entry name" value="EF-hand"/>
    <property type="match status" value="2"/>
</dbReference>
<keyword evidence="2" id="KW-0175">Coiled coil</keyword>
<gene>
    <name evidence="6" type="ORF">GBAR_LOCUS21287</name>
</gene>
<sequence length="816" mass="87702">MSKRSKKGFRKLENHELSEFTTLGGEESGSDSEMIEIEREDNISRKDGGLCCCCLALYVILLTCVVVLLTMTGVYFGYNMMSISSNFRTRIASLEDRVDHLEKSLSSAGDTSETLMSQMTQRITNVNNSLVGLTGALHTHSGTVHDQLKTVEGNVEDLQEKMNAFESHPPTIGEDEVQKMRESMAEFRGHLENYDSQLNDVTKKAGDAILDVTKIGERVTLFDRNLTSLRGGLDSLQREQTEADTYLDLLAQQVSALKIAVMGINQTLLQELNTTRDSINETKEDLGGIEEEISALRNDLKATSGKVHYLDTSLDDLTASVEQLHDSVQELKTEPATQPTQAESQPLPVTQPTTSPTSTTPPTTEPSTTTPASPSTAQSPETTDTSEPTAEAETVTTTSQPNTPVTEEMNATPLPESTSSDNSTTKLASSSPSKSFDEGSSNQDSNEEGPTPPPLSSETQTAVSDSTVATEDIPSSRGENASSPSDHKSSSEGLPEEQPPTVDKDLEQTIMNLNGLLGQFHALDDDGDKALEYYEFSGYSGDTPTAQRIFHAMDSDGDGLVTYSEIMDTIHTLEQQSTEGTEDVPVGNHPEEHVTTPYTDQDVIPPGTQTQPAEPTPLGVSENRPPGGDGGPRTTDTDHDTTGTVGPISGAAGGAATTTTSPDMAHNGASSSPKSDDGTVSEADESISDSGSEEAGETVAGEDEEESVEEMKKKEGALVTLTAIQKTFDELDMNRDGHLSNYEFSAFFPQDSPTVANIFSFLDVNGDFFVSSDELSRAIAALEQGLPPMEDGEDETMTEVSPEKELADYFHGGNNF</sequence>
<keyword evidence="4" id="KW-1133">Transmembrane helix</keyword>